<dbReference type="PANTHER" id="PTHR10803">
    <property type="entry name" value="ARSENICAL PUMP-DRIVING ATPASE ARSENITE-TRANSLOCATING ATPASE"/>
    <property type="match status" value="1"/>
</dbReference>
<name>A0A0S7WI70_UNCT6</name>
<gene>
    <name evidence="3" type="ORF">AMJ40_04635</name>
</gene>
<comment type="similarity">
    <text evidence="1">Belongs to the arsA ATPase family.</text>
</comment>
<dbReference type="EMBL" id="LIZT01000040">
    <property type="protein sequence ID" value="KPJ49838.1"/>
    <property type="molecule type" value="Genomic_DNA"/>
</dbReference>
<dbReference type="Proteomes" id="UP000051124">
    <property type="component" value="Unassembled WGS sequence"/>
</dbReference>
<dbReference type="Gene3D" id="3.40.50.300">
    <property type="entry name" value="P-loop containing nucleotide triphosphate hydrolases"/>
    <property type="match status" value="1"/>
</dbReference>
<dbReference type="AlphaFoldDB" id="A0A0S7WI70"/>
<dbReference type="GO" id="GO:0005524">
    <property type="term" value="F:ATP binding"/>
    <property type="evidence" value="ECO:0007669"/>
    <property type="project" value="InterPro"/>
</dbReference>
<dbReference type="SUPFAM" id="SSF52540">
    <property type="entry name" value="P-loop containing nucleoside triphosphate hydrolases"/>
    <property type="match status" value="1"/>
</dbReference>
<comment type="caution">
    <text evidence="3">The sequence shown here is derived from an EMBL/GenBank/DDBJ whole genome shotgun (WGS) entry which is preliminary data.</text>
</comment>
<evidence type="ECO:0000313" key="4">
    <source>
        <dbReference type="Proteomes" id="UP000051124"/>
    </source>
</evidence>
<dbReference type="InterPro" id="IPR025723">
    <property type="entry name" value="ArsA/GET3_ATPase-like"/>
</dbReference>
<proteinExistence type="inferred from homology"/>
<accession>A0A0S7WI70</accession>
<dbReference type="InterPro" id="IPR027417">
    <property type="entry name" value="P-loop_NTPase"/>
</dbReference>
<evidence type="ECO:0000256" key="1">
    <source>
        <dbReference type="ARBA" id="ARBA00011040"/>
    </source>
</evidence>
<dbReference type="CDD" id="cd02035">
    <property type="entry name" value="ArsA"/>
    <property type="match status" value="1"/>
</dbReference>
<evidence type="ECO:0000259" key="2">
    <source>
        <dbReference type="Pfam" id="PF02374"/>
    </source>
</evidence>
<dbReference type="Pfam" id="PF02374">
    <property type="entry name" value="ArsA_ATPase"/>
    <property type="match status" value="1"/>
</dbReference>
<dbReference type="PATRIC" id="fig|1703771.3.peg.1552"/>
<dbReference type="PANTHER" id="PTHR10803:SF3">
    <property type="entry name" value="ATPASE GET3"/>
    <property type="match status" value="1"/>
</dbReference>
<feature type="domain" description="ArsA/GET3 Anion-transporting ATPase-like" evidence="2">
    <location>
        <begin position="13"/>
        <end position="315"/>
    </location>
</feature>
<dbReference type="GO" id="GO:0016887">
    <property type="term" value="F:ATP hydrolysis activity"/>
    <property type="evidence" value="ECO:0007669"/>
    <property type="project" value="InterPro"/>
</dbReference>
<dbReference type="InterPro" id="IPR016300">
    <property type="entry name" value="ATPase_ArsA/GET3"/>
</dbReference>
<protein>
    <recommendedName>
        <fullName evidence="2">ArsA/GET3 Anion-transporting ATPase-like domain-containing protein</fullName>
    </recommendedName>
</protein>
<organism evidence="3 4">
    <name type="scientific">candidate division TA06 bacterium DG_26</name>
    <dbReference type="NCBI Taxonomy" id="1703771"/>
    <lineage>
        <taxon>Bacteria</taxon>
        <taxon>Bacteria division TA06</taxon>
    </lineage>
</organism>
<sequence>MTIKDIVFNENIKFILSGGKGGVGKTSCAGAMAVLSARQGFRTLVLSTDPAHSLSDSFDQDVSGGEIVAIKGFDNLWGMEIDTEKGMKEFENTIGSGAAGPEMEMASQLMGDISTMSPPGSDEAMAFGKMLEFLEDSSYDRVIFDTAPTGHTLKLLELPDLLDSWLGRILTLRQRLGSMIVGMRAMFGGGEREDTSWEMLQNTKEKIRAARLELSDAEKTQFVVVMIPEAMAVFETQRLLASLNVWKIPASNIIVNQLVPGNPDCVFCSKRREMQQTNLADIRELYSDLDLTEVPLFDSEIRGIEGLEDLGRILIGENVQ</sequence>
<dbReference type="NCBIfam" id="TIGR00345">
    <property type="entry name" value="GET3_arsA_TRC40"/>
    <property type="match status" value="1"/>
</dbReference>
<evidence type="ECO:0000313" key="3">
    <source>
        <dbReference type="EMBL" id="KPJ49838.1"/>
    </source>
</evidence>
<reference evidence="3 4" key="1">
    <citation type="journal article" date="2015" name="Microbiome">
        <title>Genomic resolution of linkages in carbon, nitrogen, and sulfur cycling among widespread estuary sediment bacteria.</title>
        <authorList>
            <person name="Baker B.J."/>
            <person name="Lazar C.S."/>
            <person name="Teske A.P."/>
            <person name="Dick G.J."/>
        </authorList>
    </citation>
    <scope>NUCLEOTIDE SEQUENCE [LARGE SCALE GENOMIC DNA]</scope>
    <source>
        <strain evidence="3">DG_26</strain>
    </source>
</reference>